<feature type="compositionally biased region" description="Low complexity" evidence="2">
    <location>
        <begin position="498"/>
        <end position="512"/>
    </location>
</feature>
<dbReference type="OMA" id="MEILWNE"/>
<organism evidence="4">
    <name type="scientific">Schizophyllum commune (strain H4-8 / FGSC 9210)</name>
    <name type="common">Split gill fungus</name>
    <dbReference type="NCBI Taxonomy" id="578458"/>
    <lineage>
        <taxon>Eukaryota</taxon>
        <taxon>Fungi</taxon>
        <taxon>Dikarya</taxon>
        <taxon>Basidiomycota</taxon>
        <taxon>Agaricomycotina</taxon>
        <taxon>Agaricomycetes</taxon>
        <taxon>Agaricomycetidae</taxon>
        <taxon>Agaricales</taxon>
        <taxon>Schizophyllaceae</taxon>
        <taxon>Schizophyllum</taxon>
    </lineage>
</organism>
<reference evidence="3 4" key="1">
    <citation type="journal article" date="2010" name="Nat. Biotechnol.">
        <title>Genome sequence of the model mushroom Schizophyllum commune.</title>
        <authorList>
            <person name="Ohm R.A."/>
            <person name="de Jong J.F."/>
            <person name="Lugones L.G."/>
            <person name="Aerts A."/>
            <person name="Kothe E."/>
            <person name="Stajich J.E."/>
            <person name="de Vries R.P."/>
            <person name="Record E."/>
            <person name="Levasseur A."/>
            <person name="Baker S.E."/>
            <person name="Bartholomew K.A."/>
            <person name="Coutinho P.M."/>
            <person name="Erdmann S."/>
            <person name="Fowler T.J."/>
            <person name="Gathman A.C."/>
            <person name="Lombard V."/>
            <person name="Henrissat B."/>
            <person name="Knabe N."/>
            <person name="Kuees U."/>
            <person name="Lilly W.W."/>
            <person name="Lindquist E."/>
            <person name="Lucas S."/>
            <person name="Magnuson J.K."/>
            <person name="Piumi F."/>
            <person name="Raudaskoski M."/>
            <person name="Salamov A."/>
            <person name="Schmutz J."/>
            <person name="Schwarze F.W.M.R."/>
            <person name="vanKuyk P.A."/>
            <person name="Horton J.S."/>
            <person name="Grigoriev I.V."/>
            <person name="Woesten H.A.B."/>
        </authorList>
    </citation>
    <scope>NUCLEOTIDE SEQUENCE [LARGE SCALE GENOMIC DNA]</scope>
    <source>
        <strain evidence="4">H4-8 / FGSC 9210</strain>
    </source>
</reference>
<feature type="region of interest" description="Disordered" evidence="2">
    <location>
        <begin position="483"/>
        <end position="515"/>
    </location>
</feature>
<name>D8QE43_SCHCM</name>
<sequence>MLAPETPGKMPPPVPQPAIDKLPAAIQTGIDSIFDLIKEEREKAANAARQEAWGVRHAEREQAITRIQELEAEKVAQREECEILRARIGELEGELSRTGKSAMDALQDKHEQLAVHANRKIDALESRVGTLLEKLATTEKGLQDLEAAYNGQALVLEKKTSEADDGAKTIADLSGRVAELQAELASSRTWSDSITEQLRLINSGVGRQTQMLQATEEQRAESITKLHAAEQEIQALKTSSQVEAQKWEGERTAMKSEIADLSAKHTIALRKVETLQATIDNSTHKFEQQRQYRKNKEAEAKTEKGRLSARIIELEQALGRAGSRVQELEQSLADAKGQYGQLATAVNESGFIQVRDSTIVITAELINFVVALATHTAVVDQPQALVNAPPMTLCATLTRCEKATLQMRDRNQELERQVVTAQDETRRAMTDLAAARAENATTATTISGLQQENERLGKDLERVKEIGLKYKVALKAREGGCPKLSSVASGKSEARAKTSSTGGLSNTSSAGSMKSTEDVRGLVADGTEHVFSGESVIATFRFWHALALTSCRHYIPKAESRYICASSCHQAGAHTYICEAFASFALDAQAADIHTNPSVSAIPRIIYDLYAVHPFFTLATSFTA</sequence>
<feature type="coiled-coil region" evidence="1">
    <location>
        <begin position="212"/>
        <end position="264"/>
    </location>
</feature>
<gene>
    <name evidence="3" type="ORF">SCHCODRAFT_237072</name>
</gene>
<protein>
    <submittedName>
        <fullName evidence="3">Uncharacterized protein</fullName>
    </submittedName>
</protein>
<accession>D8QE43</accession>
<dbReference type="SUPFAM" id="SSF57997">
    <property type="entry name" value="Tropomyosin"/>
    <property type="match status" value="1"/>
</dbReference>
<dbReference type="VEuPathDB" id="FungiDB:SCHCODRAFT_02512686"/>
<dbReference type="InParanoid" id="D8QE43"/>
<dbReference type="Gene3D" id="1.10.287.1490">
    <property type="match status" value="1"/>
</dbReference>
<evidence type="ECO:0000313" key="3">
    <source>
        <dbReference type="EMBL" id="EFI93789.1"/>
    </source>
</evidence>
<evidence type="ECO:0000256" key="2">
    <source>
        <dbReference type="SAM" id="MobiDB-lite"/>
    </source>
</evidence>
<keyword evidence="1" id="KW-0175">Coiled coil</keyword>
<feature type="coiled-coil region" evidence="1">
    <location>
        <begin position="60"/>
        <end position="127"/>
    </location>
</feature>
<dbReference type="AlphaFoldDB" id="D8QE43"/>
<keyword evidence="4" id="KW-1185">Reference proteome</keyword>
<feature type="coiled-coil region" evidence="1">
    <location>
        <begin position="297"/>
        <end position="345"/>
    </location>
</feature>
<feature type="coiled-coil region" evidence="1">
    <location>
        <begin position="397"/>
        <end position="466"/>
    </location>
</feature>
<proteinExistence type="predicted"/>
<dbReference type="Proteomes" id="UP000007431">
    <property type="component" value="Unassembled WGS sequence"/>
</dbReference>
<evidence type="ECO:0000313" key="4">
    <source>
        <dbReference type="Proteomes" id="UP000007431"/>
    </source>
</evidence>
<dbReference type="HOGENOM" id="CLU_438156_0_0_1"/>
<evidence type="ECO:0000256" key="1">
    <source>
        <dbReference type="SAM" id="Coils"/>
    </source>
</evidence>
<dbReference type="EMBL" id="GL377310">
    <property type="protein sequence ID" value="EFI93789.1"/>
    <property type="molecule type" value="Genomic_DNA"/>
</dbReference>